<reference evidence="7 8" key="1">
    <citation type="submission" date="2018-04" db="EMBL/GenBank/DDBJ databases">
        <title>Genomic Encyclopedia of Type Strains, Phase III (KMG-III): the genomes of soil and plant-associated and newly described type strains.</title>
        <authorList>
            <person name="Whitman W."/>
        </authorList>
    </citation>
    <scope>NUCLEOTIDE SEQUENCE [LARGE SCALE GENOMIC DNA]</scope>
    <source>
        <strain evidence="7 8">MA101b</strain>
    </source>
</reference>
<accession>A0A2T5GI94</accession>
<dbReference type="Pfam" id="PF09678">
    <property type="entry name" value="Caa3_CtaG"/>
    <property type="match status" value="1"/>
</dbReference>
<comment type="caution">
    <text evidence="7">The sequence shown here is derived from an EMBL/GenBank/DDBJ whole genome shotgun (WGS) entry which is preliminary data.</text>
</comment>
<evidence type="ECO:0000256" key="4">
    <source>
        <dbReference type="ARBA" id="ARBA00022989"/>
    </source>
</evidence>
<gene>
    <name evidence="7" type="ORF">C8J26_3361</name>
</gene>
<protein>
    <submittedName>
        <fullName evidence="7">Putative membrane protein</fullName>
    </submittedName>
</protein>
<evidence type="ECO:0000313" key="8">
    <source>
        <dbReference type="Proteomes" id="UP000244189"/>
    </source>
</evidence>
<keyword evidence="4 6" id="KW-1133">Transmembrane helix</keyword>
<evidence type="ECO:0000313" key="7">
    <source>
        <dbReference type="EMBL" id="PTQ59036.1"/>
    </source>
</evidence>
<dbReference type="RefSeq" id="WP_107959312.1">
    <property type="nucleotide sequence ID" value="NZ_QAOG01000006.1"/>
</dbReference>
<name>A0A2T5GI94_9SPHN</name>
<organism evidence="7 8">
    <name type="scientific">Sphingomonas aurantiaca</name>
    <dbReference type="NCBI Taxonomy" id="185949"/>
    <lineage>
        <taxon>Bacteria</taxon>
        <taxon>Pseudomonadati</taxon>
        <taxon>Pseudomonadota</taxon>
        <taxon>Alphaproteobacteria</taxon>
        <taxon>Sphingomonadales</taxon>
        <taxon>Sphingomonadaceae</taxon>
        <taxon>Sphingomonas</taxon>
    </lineage>
</organism>
<keyword evidence="5 6" id="KW-0472">Membrane</keyword>
<dbReference type="EMBL" id="QAOG01000006">
    <property type="protein sequence ID" value="PTQ59036.1"/>
    <property type="molecule type" value="Genomic_DNA"/>
</dbReference>
<comment type="subcellular location">
    <subcellularLocation>
        <location evidence="1">Cell membrane</location>
        <topology evidence="1">Multi-pass membrane protein</topology>
    </subcellularLocation>
</comment>
<evidence type="ECO:0000256" key="6">
    <source>
        <dbReference type="SAM" id="Phobius"/>
    </source>
</evidence>
<dbReference type="GO" id="GO:0005886">
    <property type="term" value="C:plasma membrane"/>
    <property type="evidence" value="ECO:0007669"/>
    <property type="project" value="UniProtKB-SubCell"/>
</dbReference>
<feature type="transmembrane region" description="Helical" evidence="6">
    <location>
        <begin position="177"/>
        <end position="199"/>
    </location>
</feature>
<feature type="transmembrane region" description="Helical" evidence="6">
    <location>
        <begin position="61"/>
        <end position="81"/>
    </location>
</feature>
<sequence length="206" mass="21513">MRRASLVLGAVLVPLGWAFAAAPLGMVGHMAGHMIAVAVAAPFLAYGIAGSRFDPAERWPAVVTPLVMSLVELVVVWLWHLPALRLRVDMQPLALLIEQASFLGAGLLLWSAVLGTQTGGATDRRVSGVAAMLLTSMHMTLLGALIGLAPRPLYAMMAMHPSAHGLDPLEDQQLGGVVMLMIGAASYFLGGLAMLGGVLKTRSATA</sequence>
<evidence type="ECO:0000256" key="3">
    <source>
        <dbReference type="ARBA" id="ARBA00022692"/>
    </source>
</evidence>
<keyword evidence="2" id="KW-1003">Cell membrane</keyword>
<feature type="transmembrane region" description="Helical" evidence="6">
    <location>
        <begin position="126"/>
        <end position="149"/>
    </location>
</feature>
<feature type="transmembrane region" description="Helical" evidence="6">
    <location>
        <begin position="30"/>
        <end position="49"/>
    </location>
</feature>
<evidence type="ECO:0000256" key="1">
    <source>
        <dbReference type="ARBA" id="ARBA00004651"/>
    </source>
</evidence>
<evidence type="ECO:0000256" key="5">
    <source>
        <dbReference type="ARBA" id="ARBA00023136"/>
    </source>
</evidence>
<dbReference type="InterPro" id="IPR019108">
    <property type="entry name" value="Caa3_assmbl_CtaG-rel"/>
</dbReference>
<proteinExistence type="predicted"/>
<dbReference type="AlphaFoldDB" id="A0A2T5GI94"/>
<evidence type="ECO:0000256" key="2">
    <source>
        <dbReference type="ARBA" id="ARBA00022475"/>
    </source>
</evidence>
<feature type="transmembrane region" description="Helical" evidence="6">
    <location>
        <begin position="93"/>
        <end position="114"/>
    </location>
</feature>
<dbReference type="Proteomes" id="UP000244189">
    <property type="component" value="Unassembled WGS sequence"/>
</dbReference>
<keyword evidence="8" id="KW-1185">Reference proteome</keyword>
<keyword evidence="3 6" id="KW-0812">Transmembrane</keyword>